<sequence length="122" mass="14241">MFSEITKESSLFYEAVVLVITLSYIQKVDDLDVLPLGNVERKHLVILITKHVDSEIVEIFEDGNFSRLDRARHISQPQFLLHGRIIINSFSTLFNRMKGSQHRLDKSFLICVFYIDHSFLRS</sequence>
<gene>
    <name evidence="1" type="ORF">AVEN_259251_1</name>
</gene>
<dbReference type="AlphaFoldDB" id="A0A4Y2R9L1"/>
<name>A0A4Y2R9L1_ARAVE</name>
<dbReference type="Proteomes" id="UP000499080">
    <property type="component" value="Unassembled WGS sequence"/>
</dbReference>
<dbReference type="EMBL" id="BGPR01016018">
    <property type="protein sequence ID" value="GBN71515.1"/>
    <property type="molecule type" value="Genomic_DNA"/>
</dbReference>
<keyword evidence="2" id="KW-1185">Reference proteome</keyword>
<accession>A0A4Y2R9L1</accession>
<comment type="caution">
    <text evidence="1">The sequence shown here is derived from an EMBL/GenBank/DDBJ whole genome shotgun (WGS) entry which is preliminary data.</text>
</comment>
<reference evidence="1 2" key="1">
    <citation type="journal article" date="2019" name="Sci. Rep.">
        <title>Orb-weaving spider Araneus ventricosus genome elucidates the spidroin gene catalogue.</title>
        <authorList>
            <person name="Kono N."/>
            <person name="Nakamura H."/>
            <person name="Ohtoshi R."/>
            <person name="Moran D.A.P."/>
            <person name="Shinohara A."/>
            <person name="Yoshida Y."/>
            <person name="Fujiwara M."/>
            <person name="Mori M."/>
            <person name="Tomita M."/>
            <person name="Arakawa K."/>
        </authorList>
    </citation>
    <scope>NUCLEOTIDE SEQUENCE [LARGE SCALE GENOMIC DNA]</scope>
</reference>
<organism evidence="1 2">
    <name type="scientific">Araneus ventricosus</name>
    <name type="common">Orbweaver spider</name>
    <name type="synonym">Epeira ventricosa</name>
    <dbReference type="NCBI Taxonomy" id="182803"/>
    <lineage>
        <taxon>Eukaryota</taxon>
        <taxon>Metazoa</taxon>
        <taxon>Ecdysozoa</taxon>
        <taxon>Arthropoda</taxon>
        <taxon>Chelicerata</taxon>
        <taxon>Arachnida</taxon>
        <taxon>Araneae</taxon>
        <taxon>Araneomorphae</taxon>
        <taxon>Entelegynae</taxon>
        <taxon>Araneoidea</taxon>
        <taxon>Araneidae</taxon>
        <taxon>Araneus</taxon>
    </lineage>
</organism>
<protein>
    <submittedName>
        <fullName evidence="1">Uncharacterized protein</fullName>
    </submittedName>
</protein>
<evidence type="ECO:0000313" key="2">
    <source>
        <dbReference type="Proteomes" id="UP000499080"/>
    </source>
</evidence>
<evidence type="ECO:0000313" key="1">
    <source>
        <dbReference type="EMBL" id="GBN71515.1"/>
    </source>
</evidence>
<proteinExistence type="predicted"/>